<dbReference type="RefSeq" id="WP_123689947.1">
    <property type="nucleotide sequence ID" value="NZ_AP019700.1"/>
</dbReference>
<comment type="cofactor">
    <cofactor evidence="1">
        <name>Zn(2+)</name>
        <dbReference type="ChEBI" id="CHEBI:29105"/>
    </cofactor>
</comment>
<sequence length="279" mass="28652">MTAIAPLFVSHGAPDMILGHSPARAFLQDLGRRLPRPQAVVVASAHWDSGRPLVGGAARPDTLHELCAGARGLCQKRYGAPGAPALADRIAGLLVDAGLPASVDRERGLDHGAWAPLALMFPDADIPVVPISIQSRLGAAHHLALGRALAPLTDAGVLVLGSGGITNNVHASHGRPVDAPCPEWVSRFQEWLADGLAAGDPAALAAALERAPGRRENHPTPEHLMPLFVALGAAGPGAAVRRLHASVAHGALAMDAYAFNPLATGGSAAARSRILEDVA</sequence>
<keyword evidence="4" id="KW-0862">Zinc</keyword>
<dbReference type="PANTHER" id="PTHR30096">
    <property type="entry name" value="4,5-DOPA DIOXYGENASE EXTRADIOL-LIKE PROTEIN"/>
    <property type="match status" value="1"/>
</dbReference>
<proteinExistence type="inferred from homology"/>
<dbReference type="PIRSF" id="PIRSF006157">
    <property type="entry name" value="Doxgns_DODA"/>
    <property type="match status" value="1"/>
</dbReference>
<dbReference type="PANTHER" id="PTHR30096:SF0">
    <property type="entry name" value="4,5-DOPA DIOXYGENASE EXTRADIOL-LIKE PROTEIN"/>
    <property type="match status" value="1"/>
</dbReference>
<evidence type="ECO:0000259" key="6">
    <source>
        <dbReference type="Pfam" id="PF02900"/>
    </source>
</evidence>
<evidence type="ECO:0000256" key="3">
    <source>
        <dbReference type="ARBA" id="ARBA00022723"/>
    </source>
</evidence>
<dbReference type="InterPro" id="IPR004183">
    <property type="entry name" value="Xdiol_dOase_suB"/>
</dbReference>
<keyword evidence="8" id="KW-1185">Reference proteome</keyword>
<accession>A0A3N1LMV5</accession>
<evidence type="ECO:0000256" key="1">
    <source>
        <dbReference type="ARBA" id="ARBA00001947"/>
    </source>
</evidence>
<protein>
    <submittedName>
        <fullName evidence="7">4,5-DOPA dioxygenase extradiol</fullName>
    </submittedName>
</protein>
<dbReference type="GO" id="GO:0008270">
    <property type="term" value="F:zinc ion binding"/>
    <property type="evidence" value="ECO:0007669"/>
    <property type="project" value="InterPro"/>
</dbReference>
<organism evidence="7 8">
    <name type="scientific">Stella humosa</name>
    <dbReference type="NCBI Taxonomy" id="94"/>
    <lineage>
        <taxon>Bacteria</taxon>
        <taxon>Pseudomonadati</taxon>
        <taxon>Pseudomonadota</taxon>
        <taxon>Alphaproteobacteria</taxon>
        <taxon>Rhodospirillales</taxon>
        <taxon>Stellaceae</taxon>
        <taxon>Stella</taxon>
    </lineage>
</organism>
<evidence type="ECO:0000256" key="2">
    <source>
        <dbReference type="ARBA" id="ARBA00007581"/>
    </source>
</evidence>
<dbReference type="OrthoDB" id="9790889at2"/>
<dbReference type="CDD" id="cd07363">
    <property type="entry name" value="45_DOPA_Dioxygenase"/>
    <property type="match status" value="1"/>
</dbReference>
<comment type="similarity">
    <text evidence="2">Belongs to the DODA-type extradiol aromatic ring-opening dioxygenase family.</text>
</comment>
<keyword evidence="3" id="KW-0479">Metal-binding</keyword>
<gene>
    <name evidence="7" type="ORF">EDC65_2385</name>
</gene>
<dbReference type="SUPFAM" id="SSF53213">
    <property type="entry name" value="LigB-like"/>
    <property type="match status" value="1"/>
</dbReference>
<feature type="domain" description="Extradiol ring-cleavage dioxygenase class III enzyme subunit B" evidence="6">
    <location>
        <begin position="30"/>
        <end position="243"/>
    </location>
</feature>
<comment type="caution">
    <text evidence="7">The sequence shown here is derived from an EMBL/GenBank/DDBJ whole genome shotgun (WGS) entry which is preliminary data.</text>
</comment>
<evidence type="ECO:0000256" key="5">
    <source>
        <dbReference type="ARBA" id="ARBA00023002"/>
    </source>
</evidence>
<keyword evidence="7" id="KW-0223">Dioxygenase</keyword>
<dbReference type="EMBL" id="RJKX01000014">
    <property type="protein sequence ID" value="ROP90535.1"/>
    <property type="molecule type" value="Genomic_DNA"/>
</dbReference>
<dbReference type="Gene3D" id="3.40.830.10">
    <property type="entry name" value="LigB-like"/>
    <property type="match status" value="1"/>
</dbReference>
<name>A0A3N1LMV5_9PROT</name>
<dbReference type="InterPro" id="IPR014436">
    <property type="entry name" value="Extradiol_dOase_DODA"/>
</dbReference>
<dbReference type="AlphaFoldDB" id="A0A3N1LMV5"/>
<dbReference type="Pfam" id="PF02900">
    <property type="entry name" value="LigB"/>
    <property type="match status" value="1"/>
</dbReference>
<dbReference type="Proteomes" id="UP000278222">
    <property type="component" value="Unassembled WGS sequence"/>
</dbReference>
<reference evidence="7 8" key="1">
    <citation type="submission" date="2018-11" db="EMBL/GenBank/DDBJ databases">
        <title>Genomic Encyclopedia of Type Strains, Phase IV (KMG-IV): sequencing the most valuable type-strain genomes for metagenomic binning, comparative biology and taxonomic classification.</title>
        <authorList>
            <person name="Goeker M."/>
        </authorList>
    </citation>
    <scope>NUCLEOTIDE SEQUENCE [LARGE SCALE GENOMIC DNA]</scope>
    <source>
        <strain evidence="7 8">DSM 5900</strain>
    </source>
</reference>
<keyword evidence="5" id="KW-0560">Oxidoreductase</keyword>
<evidence type="ECO:0000256" key="4">
    <source>
        <dbReference type="ARBA" id="ARBA00022833"/>
    </source>
</evidence>
<evidence type="ECO:0000313" key="8">
    <source>
        <dbReference type="Proteomes" id="UP000278222"/>
    </source>
</evidence>
<dbReference type="GO" id="GO:0016702">
    <property type="term" value="F:oxidoreductase activity, acting on single donors with incorporation of molecular oxygen, incorporation of two atoms of oxygen"/>
    <property type="evidence" value="ECO:0007669"/>
    <property type="project" value="UniProtKB-ARBA"/>
</dbReference>
<dbReference type="GO" id="GO:0008198">
    <property type="term" value="F:ferrous iron binding"/>
    <property type="evidence" value="ECO:0007669"/>
    <property type="project" value="InterPro"/>
</dbReference>
<evidence type="ECO:0000313" key="7">
    <source>
        <dbReference type="EMBL" id="ROP90535.1"/>
    </source>
</evidence>